<dbReference type="EMBL" id="RSDW01000001">
    <property type="protein sequence ID" value="RSL17810.1"/>
    <property type="molecule type" value="Genomic_DNA"/>
</dbReference>
<dbReference type="InterPro" id="IPR019619">
    <property type="entry name" value="DUF2490"/>
</dbReference>
<proteinExistence type="predicted"/>
<comment type="caution">
    <text evidence="1">The sequence shown here is derived from an EMBL/GenBank/DDBJ whole genome shotgun (WGS) entry which is preliminary data.</text>
</comment>
<sequence length="222" mass="25084">MIATGLICCCLPAIAQVDQFLPEINFYSKLSSGTRIQLQAKQTREGGEPVQAEVGPSVDFYLRPLIRLAKATKFDLDDAKSRPLVLSVGYRYLSEGDGGVPTNRLMPVATSRFPLSTRVVLTTRNRFDLDWKGGVFTWRYRNRLQVEGPVAIGSYHLTPYASVEPFYQSQYGKWSETAIYAGCILPIRKHVQLDPYYEHQNQTGKSPNEQLNQLGLILNLYF</sequence>
<accession>A0A3R9NVM3</accession>
<name>A0A3R9NVM3_9BACT</name>
<gene>
    <name evidence="1" type="ORF">EDE15_3359</name>
</gene>
<evidence type="ECO:0000313" key="2">
    <source>
        <dbReference type="Proteomes" id="UP000269669"/>
    </source>
</evidence>
<dbReference type="Proteomes" id="UP000269669">
    <property type="component" value="Unassembled WGS sequence"/>
</dbReference>
<organism evidence="1 2">
    <name type="scientific">Edaphobacter aggregans</name>
    <dbReference type="NCBI Taxonomy" id="570835"/>
    <lineage>
        <taxon>Bacteria</taxon>
        <taxon>Pseudomonadati</taxon>
        <taxon>Acidobacteriota</taxon>
        <taxon>Terriglobia</taxon>
        <taxon>Terriglobales</taxon>
        <taxon>Acidobacteriaceae</taxon>
        <taxon>Edaphobacter</taxon>
    </lineage>
</organism>
<dbReference type="Pfam" id="PF10677">
    <property type="entry name" value="DUF2490"/>
    <property type="match status" value="1"/>
</dbReference>
<dbReference type="AlphaFoldDB" id="A0A3R9NVM3"/>
<evidence type="ECO:0000313" key="1">
    <source>
        <dbReference type="EMBL" id="RSL17810.1"/>
    </source>
</evidence>
<reference evidence="1 2" key="1">
    <citation type="submission" date="2018-12" db="EMBL/GenBank/DDBJ databases">
        <title>Sequencing of bacterial isolates from soil warming experiment in Harvard Forest, Massachusetts, USA.</title>
        <authorList>
            <person name="Deangelis K."/>
        </authorList>
    </citation>
    <scope>NUCLEOTIDE SEQUENCE [LARGE SCALE GENOMIC DNA]</scope>
    <source>
        <strain evidence="1 2">EB153</strain>
    </source>
</reference>
<protein>
    <submittedName>
        <fullName evidence="1">Uncharacterized protein DUF2490</fullName>
    </submittedName>
</protein>
<keyword evidence="2" id="KW-1185">Reference proteome</keyword>